<evidence type="ECO:0000256" key="4">
    <source>
        <dbReference type="ARBA" id="ARBA00022857"/>
    </source>
</evidence>
<evidence type="ECO:0000313" key="10">
    <source>
        <dbReference type="EMBL" id="GMI16959.1"/>
    </source>
</evidence>
<dbReference type="Gene3D" id="3.50.50.60">
    <property type="entry name" value="FAD/NAD(P)-binding domain"/>
    <property type="match status" value="1"/>
</dbReference>
<evidence type="ECO:0000256" key="6">
    <source>
        <dbReference type="ARBA" id="ARBA00023033"/>
    </source>
</evidence>
<keyword evidence="3" id="KW-0274">FAD</keyword>
<evidence type="ECO:0000256" key="2">
    <source>
        <dbReference type="ARBA" id="ARBA00022630"/>
    </source>
</evidence>
<dbReference type="SUPFAM" id="SSF51905">
    <property type="entry name" value="FAD/NAD(P)-binding domain"/>
    <property type="match status" value="1"/>
</dbReference>
<evidence type="ECO:0000256" key="1">
    <source>
        <dbReference type="ARBA" id="ARBA00001974"/>
    </source>
</evidence>
<feature type="transmembrane region" description="Helical" evidence="7">
    <location>
        <begin position="515"/>
        <end position="535"/>
    </location>
</feature>
<evidence type="ECO:0000256" key="3">
    <source>
        <dbReference type="ARBA" id="ARBA00022827"/>
    </source>
</evidence>
<keyword evidence="7" id="KW-0472">Membrane</keyword>
<dbReference type="GO" id="GO:0004502">
    <property type="term" value="F:kynurenine 3-monooxygenase activity"/>
    <property type="evidence" value="ECO:0007669"/>
    <property type="project" value="TreeGrafter"/>
</dbReference>
<accession>A0A9W7FQ92</accession>
<evidence type="ECO:0000256" key="7">
    <source>
        <dbReference type="SAM" id="Phobius"/>
    </source>
</evidence>
<feature type="chain" id="PRO_5040943420" description="FAD-binding domain-containing protein" evidence="8">
    <location>
        <begin position="18"/>
        <end position="584"/>
    </location>
</feature>
<feature type="domain" description="FAD-binding" evidence="9">
    <location>
        <begin position="36"/>
        <end position="383"/>
    </location>
</feature>
<dbReference type="EMBL" id="BRXW01000271">
    <property type="protein sequence ID" value="GMI16959.1"/>
    <property type="molecule type" value="Genomic_DNA"/>
</dbReference>
<reference evidence="11" key="1">
    <citation type="journal article" date="2023" name="Commun. Biol.">
        <title>Genome analysis of Parmales, the sister group of diatoms, reveals the evolutionary specialization of diatoms from phago-mixotrophs to photoautotrophs.</title>
        <authorList>
            <person name="Ban H."/>
            <person name="Sato S."/>
            <person name="Yoshikawa S."/>
            <person name="Yamada K."/>
            <person name="Nakamura Y."/>
            <person name="Ichinomiya M."/>
            <person name="Sato N."/>
            <person name="Blanc-Mathieu R."/>
            <person name="Endo H."/>
            <person name="Kuwata A."/>
            <person name="Ogata H."/>
        </authorList>
    </citation>
    <scope>NUCLEOTIDE SEQUENCE [LARGE SCALE GENOMIC DNA]</scope>
    <source>
        <strain evidence="11">NIES 3700</strain>
    </source>
</reference>
<dbReference type="GO" id="GO:0070189">
    <property type="term" value="P:kynurenine metabolic process"/>
    <property type="evidence" value="ECO:0007669"/>
    <property type="project" value="TreeGrafter"/>
</dbReference>
<feature type="signal peptide" evidence="8">
    <location>
        <begin position="1"/>
        <end position="17"/>
    </location>
</feature>
<dbReference type="PRINTS" id="PR00420">
    <property type="entry name" value="RNGMNOXGNASE"/>
</dbReference>
<evidence type="ECO:0000259" key="9">
    <source>
        <dbReference type="Pfam" id="PF01494"/>
    </source>
</evidence>
<keyword evidence="7" id="KW-1133">Transmembrane helix</keyword>
<feature type="transmembrane region" description="Helical" evidence="7">
    <location>
        <begin position="423"/>
        <end position="442"/>
    </location>
</feature>
<dbReference type="Pfam" id="PF01494">
    <property type="entry name" value="FAD_binding_3"/>
    <property type="match status" value="1"/>
</dbReference>
<sequence length="584" mass="63790">MALRVLFLFLSLQNAHAFLPSSISRPPRSGTSLHATVDIIGAGPSGLASALSLLSQNHKVNVYDRLSEPVSPSDPSIWSAEAGGVEKFYLIGLGGRGQKALHDLGVWEKIEGYCSEVVGRKDWSPGSEEGVERIFTDRPYTTMVLPRDKLVGALYEEVLSLHSSSVTFHFGKDVEVLNFGESSSDPVQLSINDCVNQQNNDCDVTTTNAYTTSSNFVVAADGAGRSIAEKVAKVKKYDDDNVRIYKTIPLKLPEKSSSWNWKLNFSARSADGRFNLDALPASKDGDYCAVMLLKEEDPLAKENADPVLMREDFDRILPQFSSLISDTVMARVAAKPVSRLPSFRYITNLHRGKVVVLGDAAHSVKPYFGLGANSALEDVIALSDCVEKNGLSCEAAEEFSKKRAGEAKALVKLSRNFDRPGKLGFATFILPLILDGIFHGMLPRFFSPNTIAMLQASKSDANGDAISYTFREVVRIKRFDRLKQAALVSGVLFALGKATSVCLGGLAMVLKRSRLSVGVASSAVLFVGLAVRRFYKSFNDNSAGEVLAKTETDINGKKIKKNNFEDNESFMMNARQKQRERDGG</sequence>
<dbReference type="PANTHER" id="PTHR46028:SF2">
    <property type="entry name" value="KYNURENINE 3-MONOOXYGENASE"/>
    <property type="match status" value="1"/>
</dbReference>
<gene>
    <name evidence="10" type="ORF">TrLO_g9822</name>
</gene>
<keyword evidence="4" id="KW-0521">NADP</keyword>
<comment type="cofactor">
    <cofactor evidence="1">
        <name>FAD</name>
        <dbReference type="ChEBI" id="CHEBI:57692"/>
    </cofactor>
</comment>
<dbReference type="InterPro" id="IPR036188">
    <property type="entry name" value="FAD/NAD-bd_sf"/>
</dbReference>
<organism evidence="10 11">
    <name type="scientific">Triparma laevis f. longispina</name>
    <dbReference type="NCBI Taxonomy" id="1714387"/>
    <lineage>
        <taxon>Eukaryota</taxon>
        <taxon>Sar</taxon>
        <taxon>Stramenopiles</taxon>
        <taxon>Ochrophyta</taxon>
        <taxon>Bolidophyceae</taxon>
        <taxon>Parmales</taxon>
        <taxon>Triparmaceae</taxon>
        <taxon>Triparma</taxon>
    </lineage>
</organism>
<name>A0A9W7FQ92_9STRA</name>
<protein>
    <recommendedName>
        <fullName evidence="9">FAD-binding domain-containing protein</fullName>
    </recommendedName>
</protein>
<proteinExistence type="predicted"/>
<keyword evidence="2" id="KW-0285">Flavoprotein</keyword>
<dbReference type="AlphaFoldDB" id="A0A9W7FQ92"/>
<evidence type="ECO:0000256" key="8">
    <source>
        <dbReference type="SAM" id="SignalP"/>
    </source>
</evidence>
<keyword evidence="11" id="KW-1185">Reference proteome</keyword>
<keyword evidence="5" id="KW-0560">Oxidoreductase</keyword>
<comment type="caution">
    <text evidence="10">The sequence shown here is derived from an EMBL/GenBank/DDBJ whole genome shotgun (WGS) entry which is preliminary data.</text>
</comment>
<keyword evidence="6" id="KW-0503">Monooxygenase</keyword>
<dbReference type="OrthoDB" id="10053569at2759"/>
<keyword evidence="8" id="KW-0732">Signal</keyword>
<keyword evidence="7" id="KW-0812">Transmembrane</keyword>
<evidence type="ECO:0000313" key="11">
    <source>
        <dbReference type="Proteomes" id="UP001165122"/>
    </source>
</evidence>
<dbReference type="Proteomes" id="UP001165122">
    <property type="component" value="Unassembled WGS sequence"/>
</dbReference>
<dbReference type="InterPro" id="IPR002938">
    <property type="entry name" value="FAD-bd"/>
</dbReference>
<dbReference type="PANTHER" id="PTHR46028">
    <property type="entry name" value="KYNURENINE 3-MONOOXYGENASE"/>
    <property type="match status" value="1"/>
</dbReference>
<feature type="transmembrane region" description="Helical" evidence="7">
    <location>
        <begin position="485"/>
        <end position="509"/>
    </location>
</feature>
<dbReference type="GO" id="GO:0071949">
    <property type="term" value="F:FAD binding"/>
    <property type="evidence" value="ECO:0007669"/>
    <property type="project" value="InterPro"/>
</dbReference>
<evidence type="ECO:0000256" key="5">
    <source>
        <dbReference type="ARBA" id="ARBA00023002"/>
    </source>
</evidence>